<dbReference type="HOGENOM" id="CLU_2619833_0_0_5"/>
<evidence type="ECO:0000313" key="1">
    <source>
        <dbReference type="EMBL" id="EYD76641.1"/>
    </source>
</evidence>
<proteinExistence type="predicted"/>
<keyword evidence="2" id="KW-1185">Reference proteome</keyword>
<accession>A0A017HQJ4</accession>
<evidence type="ECO:0000313" key="2">
    <source>
        <dbReference type="Proteomes" id="UP000019666"/>
    </source>
</evidence>
<dbReference type="RefSeq" id="WP_037277120.1">
    <property type="nucleotide sequence ID" value="NZ_KK088521.1"/>
</dbReference>
<name>A0A017HQJ4_9RHOB</name>
<dbReference type="Proteomes" id="UP000019666">
    <property type="component" value="Unassembled WGS sequence"/>
</dbReference>
<sequence length="78" mass="8874">MAPATPGPAYEGIIEVGAEAAFDSHAYAHYLHHEFFVVNYGEGFVPLDKWFGTWHDGSTEGDERMNPRYQRKVARMSR</sequence>
<dbReference type="AlphaFoldDB" id="A0A017HQJ4"/>
<dbReference type="EMBL" id="AOSK01000041">
    <property type="protein sequence ID" value="EYD76641.1"/>
    <property type="molecule type" value="Genomic_DNA"/>
</dbReference>
<gene>
    <name evidence="1" type="ORF">Rumeso_01599</name>
</gene>
<reference evidence="1 2" key="1">
    <citation type="submission" date="2013-02" db="EMBL/GenBank/DDBJ databases">
        <authorList>
            <person name="Fiebig A."/>
            <person name="Goeker M."/>
            <person name="Klenk H.-P.P."/>
        </authorList>
    </citation>
    <scope>NUCLEOTIDE SEQUENCE [LARGE SCALE GENOMIC DNA]</scope>
    <source>
        <strain evidence="1 2">DSM 19309</strain>
    </source>
</reference>
<dbReference type="OrthoDB" id="9770329at2"/>
<organism evidence="1 2">
    <name type="scientific">Rubellimicrobium mesophilum DSM 19309</name>
    <dbReference type="NCBI Taxonomy" id="442562"/>
    <lineage>
        <taxon>Bacteria</taxon>
        <taxon>Pseudomonadati</taxon>
        <taxon>Pseudomonadota</taxon>
        <taxon>Alphaproteobacteria</taxon>
        <taxon>Rhodobacterales</taxon>
        <taxon>Roseobacteraceae</taxon>
        <taxon>Rubellimicrobium</taxon>
    </lineage>
</organism>
<comment type="caution">
    <text evidence="1">The sequence shown here is derived from an EMBL/GenBank/DDBJ whole genome shotgun (WGS) entry which is preliminary data.</text>
</comment>
<protein>
    <submittedName>
        <fullName evidence="1">Putative desaturase</fullName>
    </submittedName>
</protein>
<dbReference type="STRING" id="442562.Rumeso_01599"/>